<evidence type="ECO:0000259" key="1">
    <source>
        <dbReference type="PROSITE" id="PS51841"/>
    </source>
</evidence>
<organism evidence="2 3">
    <name type="scientific">Halosegnis marinus</name>
    <dbReference type="NCBI Taxonomy" id="3034023"/>
    <lineage>
        <taxon>Archaea</taxon>
        <taxon>Methanobacteriati</taxon>
        <taxon>Methanobacteriota</taxon>
        <taxon>Stenosarchaea group</taxon>
        <taxon>Halobacteria</taxon>
        <taxon>Halobacteriales</taxon>
        <taxon>Natronomonadaceae</taxon>
        <taxon>Halosegnis</taxon>
    </lineage>
</organism>
<dbReference type="EMBL" id="JBHTAP010000001">
    <property type="protein sequence ID" value="MFC7233862.1"/>
    <property type="molecule type" value="Genomic_DNA"/>
</dbReference>
<feature type="domain" description="LTD" evidence="1">
    <location>
        <begin position="343"/>
        <end position="461"/>
    </location>
</feature>
<dbReference type="InterPro" id="IPR006311">
    <property type="entry name" value="TAT_signal"/>
</dbReference>
<dbReference type="SUPFAM" id="SSF74853">
    <property type="entry name" value="Lamin A/C globular tail domain"/>
    <property type="match status" value="1"/>
</dbReference>
<dbReference type="Gene3D" id="2.60.40.1260">
    <property type="entry name" value="Lamin Tail domain"/>
    <property type="match status" value="1"/>
</dbReference>
<protein>
    <submittedName>
        <fullName evidence="2">Lamin tail domain-containing protein</fullName>
    </submittedName>
</protein>
<comment type="caution">
    <text evidence="2">The sequence shown here is derived from an EMBL/GenBank/DDBJ whole genome shotgun (WGS) entry which is preliminary data.</text>
</comment>
<dbReference type="Pfam" id="PF00932">
    <property type="entry name" value="LTD"/>
    <property type="match status" value="1"/>
</dbReference>
<dbReference type="InterPro" id="IPR001322">
    <property type="entry name" value="Lamin_tail_dom"/>
</dbReference>
<dbReference type="AlphaFoldDB" id="A0ABD5ZKW9"/>
<sequence>MSPDKRLGERLPSPTRRRFLAGAGGLAALGLGGAYLNTTRDDGNGFLLRQGKLRWAVEPAVSSETTAGDWYGYDGGTGRGRPDTDLTASDEAARVFVYDGPVAASLVFLHGSPDADHGGTAEFAFSGLSRDAGEWALRDDPLGTDDDFEAWANGNQRVNWSWGPGDTDGGVFYGGLDRQDFTVSMTPKTLHGVGSWRFLSGDGPDRIDLSTEKAAYLKPLRDRSVARANVDVMPDSEENEFDPYANEERITVAVRAPPEDAEGEWVGPDDIDPGNYSVNFGSKSYLAGGNAAQPQQYMRRGDALYLQYKVGAANFSLDSAYGYLVGKAGERTWFRGRDVVRPGGYDNTEGAAAGLAVSALSVGVPEDAPLNDEWVEFTNGGSEPLDLTGYTVSTPEGWAFHLPDGFTLDPDASVRLHTGNGEYGPDDLYWDLDSHVWPAEGVVSVTDADGGTVLDYGYPRT</sequence>
<gene>
    <name evidence="2" type="ORF">ACFQJ4_00890</name>
</gene>
<keyword evidence="3" id="KW-1185">Reference proteome</keyword>
<reference evidence="2 3" key="1">
    <citation type="journal article" date="2019" name="Int. J. Syst. Evol. Microbiol.">
        <title>The Global Catalogue of Microorganisms (GCM) 10K type strain sequencing project: providing services to taxonomists for standard genome sequencing and annotation.</title>
        <authorList>
            <consortium name="The Broad Institute Genomics Platform"/>
            <consortium name="The Broad Institute Genome Sequencing Center for Infectious Disease"/>
            <person name="Wu L."/>
            <person name="Ma J."/>
        </authorList>
    </citation>
    <scope>NUCLEOTIDE SEQUENCE [LARGE SCALE GENOMIC DNA]</scope>
    <source>
        <strain evidence="2 3">DT85</strain>
    </source>
</reference>
<dbReference type="RefSeq" id="WP_276234857.1">
    <property type="nucleotide sequence ID" value="NZ_CP119802.1"/>
</dbReference>
<evidence type="ECO:0000313" key="2">
    <source>
        <dbReference type="EMBL" id="MFC7233862.1"/>
    </source>
</evidence>
<dbReference type="PROSITE" id="PS51318">
    <property type="entry name" value="TAT"/>
    <property type="match status" value="1"/>
</dbReference>
<proteinExistence type="predicted"/>
<dbReference type="GeneID" id="79265523"/>
<name>A0ABD5ZKW9_9EURY</name>
<dbReference type="InterPro" id="IPR036415">
    <property type="entry name" value="Lamin_tail_dom_sf"/>
</dbReference>
<dbReference type="Proteomes" id="UP001596398">
    <property type="component" value="Unassembled WGS sequence"/>
</dbReference>
<dbReference type="PROSITE" id="PS51841">
    <property type="entry name" value="LTD"/>
    <property type="match status" value="1"/>
</dbReference>
<accession>A0ABD5ZKW9</accession>
<evidence type="ECO:0000313" key="3">
    <source>
        <dbReference type="Proteomes" id="UP001596398"/>
    </source>
</evidence>